<protein>
    <submittedName>
        <fullName evidence="1">Uncharacterized protein</fullName>
    </submittedName>
</protein>
<evidence type="ECO:0000313" key="2">
    <source>
        <dbReference type="Proteomes" id="UP000228812"/>
    </source>
</evidence>
<proteinExistence type="predicted"/>
<name>A0A2G9Z9B2_9BACT</name>
<organism evidence="1 2">
    <name type="scientific">Candidatus Jorgensenbacteria bacterium CG23_combo_of_CG06-09_8_20_14_all_54_14</name>
    <dbReference type="NCBI Taxonomy" id="1974595"/>
    <lineage>
        <taxon>Bacteria</taxon>
        <taxon>Candidatus Joergenseniibacteriota</taxon>
    </lineage>
</organism>
<gene>
    <name evidence="1" type="ORF">COX26_02415</name>
</gene>
<dbReference type="AlphaFoldDB" id="A0A2G9Z9B2"/>
<dbReference type="EMBL" id="PCRZ01000041">
    <property type="protein sequence ID" value="PIP29755.1"/>
    <property type="molecule type" value="Genomic_DNA"/>
</dbReference>
<comment type="caution">
    <text evidence="1">The sequence shown here is derived from an EMBL/GenBank/DDBJ whole genome shotgun (WGS) entry which is preliminary data.</text>
</comment>
<sequence length="98" mass="11653">MNFICYSFWPMVKVRLIYWWWIVKYRGEKNIPKELLFGKMAESMSSLVENLEAARKAMSPDADQEETKTLIDIMRKADSLKEEVEEVKRDSLRSRTSE</sequence>
<dbReference type="Proteomes" id="UP000228812">
    <property type="component" value="Unassembled WGS sequence"/>
</dbReference>
<accession>A0A2G9Z9B2</accession>
<reference evidence="1 2" key="1">
    <citation type="submission" date="2017-09" db="EMBL/GenBank/DDBJ databases">
        <title>Depth-based differentiation of microbial function through sediment-hosted aquifers and enrichment of novel symbionts in the deep terrestrial subsurface.</title>
        <authorList>
            <person name="Probst A.J."/>
            <person name="Ladd B."/>
            <person name="Jarett J.K."/>
            <person name="Geller-Mcgrath D.E."/>
            <person name="Sieber C.M."/>
            <person name="Emerson J.B."/>
            <person name="Anantharaman K."/>
            <person name="Thomas B.C."/>
            <person name="Malmstrom R."/>
            <person name="Stieglmeier M."/>
            <person name="Klingl A."/>
            <person name="Woyke T."/>
            <person name="Ryan C.M."/>
            <person name="Banfield J.F."/>
        </authorList>
    </citation>
    <scope>NUCLEOTIDE SEQUENCE [LARGE SCALE GENOMIC DNA]</scope>
    <source>
        <strain evidence="1">CG23_combo_of_CG06-09_8_20_14_all_54_14</strain>
    </source>
</reference>
<evidence type="ECO:0000313" key="1">
    <source>
        <dbReference type="EMBL" id="PIP29755.1"/>
    </source>
</evidence>